<evidence type="ECO:0000256" key="1">
    <source>
        <dbReference type="ARBA" id="ARBA00007061"/>
    </source>
</evidence>
<feature type="active site" description="Acyl-thioester intermediate" evidence="3">
    <location>
        <position position="6"/>
    </location>
</feature>
<keyword evidence="2 5" id="KW-0808">Transferase</keyword>
<proteinExistence type="inferred from homology"/>
<dbReference type="EMBL" id="NCKV01023353">
    <property type="protein sequence ID" value="RWS19715.1"/>
    <property type="molecule type" value="Genomic_DNA"/>
</dbReference>
<dbReference type="STRING" id="299467.A0A443RX14"/>
<dbReference type="UniPathway" id="UPA00058">
    <property type="reaction ID" value="UER00102"/>
</dbReference>
<comment type="pathway">
    <text evidence="5">Metabolic intermediate biosynthesis; (R)-mevalonate biosynthesis; (R)-mevalonate from acetyl-CoA: step 2/3.</text>
</comment>
<dbReference type="OrthoDB" id="1269963at2759"/>
<feature type="domain" description="Hydroxymethylglutaryl-coenzyme A synthase C-terminal" evidence="7">
    <location>
        <begin position="64"/>
        <end position="345"/>
    </location>
</feature>
<dbReference type="GO" id="GO:0004421">
    <property type="term" value="F:hydroxymethylglutaryl-CoA synthase activity"/>
    <property type="evidence" value="ECO:0007669"/>
    <property type="project" value="UniProtKB-EC"/>
</dbReference>
<keyword evidence="9" id="KW-1185">Reference proteome</keyword>
<name>A0A443RX14_9ACAR</name>
<sequence length="349" mass="39011">DTTNACYGGTAAIFHAVDWIESSSWDGRYAIVVAGDIAIYSEGNARPTGGAGSVAMLIGPNAPLVFDRGVRATHMGHTYDFYKPILSSEYPVVDGKLSVVCYTECVDKCYQLFREKFERNIQSSKGKPMSLNNDFDALLLHSPYCKLVQKSVARMLFNEFQKEQKPDFQGFYKGLENLKNVKLEDTYFDKGVETTFVKLSSDLFATKTKPSLFLASEVGNMYTTSLYSCLVSYLLSKPLSKMEGKRLLLFSYGSGMAASMYTIKISSDSSPGSPLDRLYAGIKDVPQRIADRQKVSPKDFVDILKLREGSLHAAPYKPIGKIDKLFPGTYHLTSVDEMYRRTYEKVARK</sequence>
<protein>
    <recommendedName>
        <fullName evidence="5">Hydroxymethylglutaryl-CoA synthase</fullName>
        <shortName evidence="5">HMG-CoA synthase</shortName>
        <ecNumber evidence="5">2.3.3.10</ecNumber>
    </recommendedName>
    <alternativeName>
        <fullName evidence="5">3-hydroxy-3-methylglutaryl coenzyme A synthase</fullName>
    </alternativeName>
</protein>
<evidence type="ECO:0000259" key="7">
    <source>
        <dbReference type="Pfam" id="PF08540"/>
    </source>
</evidence>
<dbReference type="AlphaFoldDB" id="A0A443RX14"/>
<keyword evidence="5" id="KW-0756">Sterol biosynthesis</keyword>
<evidence type="ECO:0000256" key="4">
    <source>
        <dbReference type="PIRSR" id="PIRSR610122-2"/>
    </source>
</evidence>
<dbReference type="InterPro" id="IPR013746">
    <property type="entry name" value="HMG_CoA_synt_C_dom"/>
</dbReference>
<dbReference type="GO" id="GO:0010142">
    <property type="term" value="P:farnesyl diphosphate biosynthetic process, mevalonate pathway"/>
    <property type="evidence" value="ECO:0007669"/>
    <property type="project" value="InterPro"/>
</dbReference>
<dbReference type="InterPro" id="IPR013528">
    <property type="entry name" value="HMG_CoA_synth_N"/>
</dbReference>
<feature type="binding site" evidence="4">
    <location>
        <position position="146"/>
    </location>
    <ligand>
        <name>CoA</name>
        <dbReference type="ChEBI" id="CHEBI:57287"/>
    </ligand>
</feature>
<evidence type="ECO:0000256" key="2">
    <source>
        <dbReference type="ARBA" id="ARBA00022679"/>
    </source>
</evidence>
<feature type="non-terminal residue" evidence="8">
    <location>
        <position position="1"/>
    </location>
</feature>
<comment type="caution">
    <text evidence="8">The sequence shown here is derived from an EMBL/GenBank/DDBJ whole genome shotgun (WGS) entry which is preliminary data.</text>
</comment>
<evidence type="ECO:0000256" key="5">
    <source>
        <dbReference type="RuleBase" id="RU364071"/>
    </source>
</evidence>
<keyword evidence="5" id="KW-0444">Lipid biosynthesis</keyword>
<dbReference type="Gene3D" id="3.40.47.10">
    <property type="match status" value="1"/>
</dbReference>
<dbReference type="CDD" id="cd00827">
    <property type="entry name" value="init_cond_enzymes"/>
    <property type="match status" value="1"/>
</dbReference>
<dbReference type="Proteomes" id="UP000288716">
    <property type="component" value="Unassembled WGS sequence"/>
</dbReference>
<dbReference type="PANTHER" id="PTHR43323:SF2">
    <property type="entry name" value="HYDROXYMETHYLGLUTARYL-COA SYNTHASE"/>
    <property type="match status" value="1"/>
</dbReference>
<comment type="similarity">
    <text evidence="1 5">Belongs to the thiolase-like superfamily. HMG-CoA synthase family.</text>
</comment>
<evidence type="ECO:0000313" key="9">
    <source>
        <dbReference type="Proteomes" id="UP000288716"/>
    </source>
</evidence>
<dbReference type="VEuPathDB" id="VectorBase:LDEU012325"/>
<dbReference type="Pfam" id="PF01154">
    <property type="entry name" value="HMG_CoA_synt_N"/>
    <property type="match status" value="1"/>
</dbReference>
<accession>A0A443RX14</accession>
<feature type="binding site" evidence="4">
    <location>
        <position position="44"/>
    </location>
    <ligand>
        <name>CoA</name>
        <dbReference type="ChEBI" id="CHEBI:57287"/>
    </ligand>
</feature>
<feature type="binding site" evidence="4">
    <location>
        <position position="98"/>
    </location>
    <ligand>
        <name>CoA</name>
        <dbReference type="ChEBI" id="CHEBI:57287"/>
    </ligand>
</feature>
<dbReference type="PANTHER" id="PTHR43323">
    <property type="entry name" value="3-HYDROXY-3-METHYLGLUTARYL COENZYME A SYNTHASE"/>
    <property type="match status" value="1"/>
</dbReference>
<dbReference type="EC" id="2.3.3.10" evidence="5"/>
<feature type="domain" description="Hydroxymethylglutaryl-coenzyme A synthase N-terminal" evidence="6">
    <location>
        <begin position="1"/>
        <end position="63"/>
    </location>
</feature>
<dbReference type="NCBIfam" id="TIGR01833">
    <property type="entry name" value="HMG-CoA-S_euk"/>
    <property type="match status" value="1"/>
</dbReference>
<dbReference type="GO" id="GO:0006084">
    <property type="term" value="P:acetyl-CoA metabolic process"/>
    <property type="evidence" value="ECO:0007669"/>
    <property type="project" value="InterPro"/>
</dbReference>
<gene>
    <name evidence="8" type="ORF">B4U80_07273</name>
</gene>
<dbReference type="InterPro" id="IPR016039">
    <property type="entry name" value="Thiolase-like"/>
</dbReference>
<dbReference type="GO" id="GO:0016126">
    <property type="term" value="P:sterol biosynthetic process"/>
    <property type="evidence" value="ECO:0007669"/>
    <property type="project" value="UniProtKB-KW"/>
</dbReference>
<keyword evidence="5" id="KW-1207">Sterol metabolism</keyword>
<feature type="binding site" evidence="4">
    <location>
        <position position="150"/>
    </location>
    <ligand>
        <name>CoA</name>
        <dbReference type="ChEBI" id="CHEBI:57287"/>
    </ligand>
</feature>
<reference evidence="8 9" key="1">
    <citation type="journal article" date="2018" name="Gigascience">
        <title>Genomes of trombidid mites reveal novel predicted allergens and laterally-transferred genes associated with secondary metabolism.</title>
        <authorList>
            <person name="Dong X."/>
            <person name="Chaisiri K."/>
            <person name="Xia D."/>
            <person name="Armstrong S.D."/>
            <person name="Fang Y."/>
            <person name="Donnelly M.J."/>
            <person name="Kadowaki T."/>
            <person name="McGarry J.W."/>
            <person name="Darby A.C."/>
            <person name="Makepeace B.L."/>
        </authorList>
    </citation>
    <scope>NUCLEOTIDE SEQUENCE [LARGE SCALE GENOMIC DNA]</scope>
    <source>
        <strain evidence="8">UoL-UT</strain>
    </source>
</reference>
<dbReference type="Pfam" id="PF08540">
    <property type="entry name" value="HMG_CoA_synt_C"/>
    <property type="match status" value="1"/>
</dbReference>
<comment type="function">
    <text evidence="5">Catalyzes the condensation of acetyl-CoA with acetoacetyl-CoA to form HMG-CoA.</text>
</comment>
<organism evidence="8 9">
    <name type="scientific">Leptotrombidium deliense</name>
    <dbReference type="NCBI Taxonomy" id="299467"/>
    <lineage>
        <taxon>Eukaryota</taxon>
        <taxon>Metazoa</taxon>
        <taxon>Ecdysozoa</taxon>
        <taxon>Arthropoda</taxon>
        <taxon>Chelicerata</taxon>
        <taxon>Arachnida</taxon>
        <taxon>Acari</taxon>
        <taxon>Acariformes</taxon>
        <taxon>Trombidiformes</taxon>
        <taxon>Prostigmata</taxon>
        <taxon>Anystina</taxon>
        <taxon>Parasitengona</taxon>
        <taxon>Trombiculoidea</taxon>
        <taxon>Trombiculidae</taxon>
        <taxon>Leptotrombidium</taxon>
    </lineage>
</organism>
<evidence type="ECO:0000259" key="6">
    <source>
        <dbReference type="Pfam" id="PF01154"/>
    </source>
</evidence>
<dbReference type="SUPFAM" id="SSF53901">
    <property type="entry name" value="Thiolase-like"/>
    <property type="match status" value="2"/>
</dbReference>
<dbReference type="InterPro" id="IPR010122">
    <property type="entry name" value="HMG_CoA_synthase_euk"/>
</dbReference>
<feature type="active site" description="Proton donor/acceptor" evidence="3">
    <location>
        <position position="141"/>
    </location>
</feature>
<keyword evidence="5" id="KW-0753">Steroid metabolism</keyword>
<evidence type="ECO:0000256" key="3">
    <source>
        <dbReference type="PIRSR" id="PIRSR610122-1"/>
    </source>
</evidence>
<evidence type="ECO:0000313" key="8">
    <source>
        <dbReference type="EMBL" id="RWS19715.1"/>
    </source>
</evidence>
<keyword evidence="5" id="KW-0443">Lipid metabolism</keyword>
<keyword evidence="5" id="KW-0752">Steroid biosynthesis</keyword>
<comment type="catalytic activity">
    <reaction evidence="5">
        <text>acetoacetyl-CoA + acetyl-CoA + H2O = (3S)-3-hydroxy-3-methylglutaryl-CoA + CoA + H(+)</text>
        <dbReference type="Rhea" id="RHEA:10188"/>
        <dbReference type="ChEBI" id="CHEBI:15377"/>
        <dbReference type="ChEBI" id="CHEBI:15378"/>
        <dbReference type="ChEBI" id="CHEBI:43074"/>
        <dbReference type="ChEBI" id="CHEBI:57286"/>
        <dbReference type="ChEBI" id="CHEBI:57287"/>
        <dbReference type="ChEBI" id="CHEBI:57288"/>
        <dbReference type="EC" id="2.3.3.10"/>
    </reaction>
</comment>